<evidence type="ECO:0000259" key="11">
    <source>
        <dbReference type="PROSITE" id="PS51173"/>
    </source>
</evidence>
<feature type="domain" description="CBM2" evidence="11">
    <location>
        <begin position="612"/>
        <end position="722"/>
    </location>
</feature>
<evidence type="ECO:0000256" key="10">
    <source>
        <dbReference type="SAM" id="MobiDB-lite"/>
    </source>
</evidence>
<feature type="region of interest" description="Disordered" evidence="10">
    <location>
        <begin position="586"/>
        <end position="613"/>
    </location>
</feature>
<dbReference type="SUPFAM" id="SSF74650">
    <property type="entry name" value="Galactose mutarotase-like"/>
    <property type="match status" value="1"/>
</dbReference>
<name>A0A455T2X5_9CHLR</name>
<evidence type="ECO:0000256" key="3">
    <source>
        <dbReference type="ARBA" id="ARBA00010418"/>
    </source>
</evidence>
<keyword evidence="7" id="KW-1015">Disulfide bond</keyword>
<evidence type="ECO:0000256" key="6">
    <source>
        <dbReference type="ARBA" id="ARBA00022729"/>
    </source>
</evidence>
<feature type="compositionally biased region" description="Low complexity" evidence="10">
    <location>
        <begin position="591"/>
        <end position="613"/>
    </location>
</feature>
<comment type="subcellular location">
    <subcellularLocation>
        <location evidence="2">Secreted</location>
    </subcellularLocation>
</comment>
<dbReference type="GO" id="GO:0005975">
    <property type="term" value="P:carbohydrate metabolic process"/>
    <property type="evidence" value="ECO:0007669"/>
    <property type="project" value="InterPro"/>
</dbReference>
<dbReference type="SUPFAM" id="SSF49384">
    <property type="entry name" value="Carbohydrate-binding domain"/>
    <property type="match status" value="1"/>
</dbReference>
<evidence type="ECO:0000256" key="8">
    <source>
        <dbReference type="ARBA" id="ARBA00023239"/>
    </source>
</evidence>
<keyword evidence="6" id="KW-0732">Signal</keyword>
<evidence type="ECO:0000313" key="12">
    <source>
        <dbReference type="EMBL" id="BBH93641.1"/>
    </source>
</evidence>
<dbReference type="SUPFAM" id="SSF49452">
    <property type="entry name" value="Starch-binding domain-like"/>
    <property type="match status" value="1"/>
</dbReference>
<dbReference type="CDD" id="cd10316">
    <property type="entry name" value="RGL4_M"/>
    <property type="match status" value="1"/>
</dbReference>
<dbReference type="Pfam" id="PF09284">
    <property type="entry name" value="RhgB_N"/>
    <property type="match status" value="1"/>
</dbReference>
<dbReference type="InterPro" id="IPR013784">
    <property type="entry name" value="Carb-bd-like_fold"/>
</dbReference>
<keyword evidence="8" id="KW-0456">Lyase</keyword>
<dbReference type="SUPFAM" id="SSF49785">
    <property type="entry name" value="Galactose-binding domain-like"/>
    <property type="match status" value="1"/>
</dbReference>
<dbReference type="InterPro" id="IPR029411">
    <property type="entry name" value="RG-lyase_III"/>
</dbReference>
<dbReference type="CDD" id="cd10320">
    <property type="entry name" value="RGL4_N"/>
    <property type="match status" value="1"/>
</dbReference>
<dbReference type="PROSITE" id="PS51173">
    <property type="entry name" value="CBM2"/>
    <property type="match status" value="1"/>
</dbReference>
<dbReference type="Pfam" id="PF14686">
    <property type="entry name" value="fn3_3"/>
    <property type="match status" value="1"/>
</dbReference>
<dbReference type="CDD" id="cd10317">
    <property type="entry name" value="RGL4_C"/>
    <property type="match status" value="1"/>
</dbReference>
<dbReference type="PANTHER" id="PTHR32018">
    <property type="entry name" value="RHAMNOGALACTURONATE LYASE FAMILY PROTEIN"/>
    <property type="match status" value="1"/>
</dbReference>
<dbReference type="AlphaFoldDB" id="A0A455T2X5"/>
<dbReference type="GO" id="GO:0071555">
    <property type="term" value="P:cell wall organization"/>
    <property type="evidence" value="ECO:0007669"/>
    <property type="project" value="UniProtKB-KW"/>
</dbReference>
<dbReference type="InterPro" id="IPR008965">
    <property type="entry name" value="CBM2/CBM3_carb-bd_dom_sf"/>
</dbReference>
<protein>
    <recommendedName>
        <fullName evidence="4">rhamnogalacturonan endolyase</fullName>
        <ecNumber evidence="4">4.2.2.23</ecNumber>
    </recommendedName>
</protein>
<dbReference type="PANTHER" id="PTHR32018:SF1">
    <property type="entry name" value="RHAMNOGALACTURONAN ENDOLYASE"/>
    <property type="match status" value="1"/>
</dbReference>
<evidence type="ECO:0000256" key="1">
    <source>
        <dbReference type="ARBA" id="ARBA00001324"/>
    </source>
</evidence>
<dbReference type="GO" id="GO:0004553">
    <property type="term" value="F:hydrolase activity, hydrolyzing O-glycosyl compounds"/>
    <property type="evidence" value="ECO:0007669"/>
    <property type="project" value="InterPro"/>
</dbReference>
<evidence type="ECO:0000256" key="2">
    <source>
        <dbReference type="ARBA" id="ARBA00004613"/>
    </source>
</evidence>
<dbReference type="Gene3D" id="2.60.120.260">
    <property type="entry name" value="Galactose-binding domain-like"/>
    <property type="match status" value="1"/>
</dbReference>
<dbReference type="Gene3D" id="2.60.40.290">
    <property type="match status" value="1"/>
</dbReference>
<dbReference type="InterPro" id="IPR012291">
    <property type="entry name" value="CBM2_carb-bd_dom_sf"/>
</dbReference>
<dbReference type="Pfam" id="PF14683">
    <property type="entry name" value="CBM-like"/>
    <property type="match status" value="1"/>
</dbReference>
<dbReference type="GO" id="GO:0030247">
    <property type="term" value="F:polysaccharide binding"/>
    <property type="evidence" value="ECO:0007669"/>
    <property type="project" value="UniProtKB-UniRule"/>
</dbReference>
<dbReference type="InterPro" id="IPR029413">
    <property type="entry name" value="RG-lyase_II"/>
</dbReference>
<dbReference type="Gene3D" id="2.70.98.10">
    <property type="match status" value="1"/>
</dbReference>
<evidence type="ECO:0000256" key="5">
    <source>
        <dbReference type="ARBA" id="ARBA00022525"/>
    </source>
</evidence>
<dbReference type="InterPro" id="IPR011013">
    <property type="entry name" value="Gal_mutarotase_sf_dom"/>
</dbReference>
<dbReference type="InterPro" id="IPR014718">
    <property type="entry name" value="GH-type_carb-bd"/>
</dbReference>
<evidence type="ECO:0000256" key="9">
    <source>
        <dbReference type="ARBA" id="ARBA00023316"/>
    </source>
</evidence>
<dbReference type="InterPro" id="IPR015364">
    <property type="entry name" value="RhgB_N"/>
</dbReference>
<dbReference type="Pfam" id="PF00553">
    <property type="entry name" value="CBM_2"/>
    <property type="match status" value="1"/>
</dbReference>
<keyword evidence="5" id="KW-0964">Secreted</keyword>
<sequence>MSRDKLRSMLLPGALSSLLILTLAICGLGLGLAMPALRGEPARAASPVTLSVSGMTATISNGIFTIKFNSSGTGYSLVWQGKELIGPAKGFYSSINGGTGFSPTQLTVVTNTSSMVDIAYISSWGELHYVVRSGVSGLYSYFLATGIGTVGEFRTLYRVDGSIFRTGYNGVETAIAFPTLSQIQSATELQDSTYQLSDGTIYTKYDAATYLMSQDLLHGVYGNGYGVWLISPSHEYNNGGPLKQDLTVHVDSSTGDAVVLNMLISAHFGTPEVTIPNGKLFGPWFVYFNNGSISDAQAQAALQQQQWPYSWLSNAAYPLTRATVTGTLRLADGRPAAGAQVTLAQPGGDVYAQGAGYIFTTVADSAGNFTIRQVRPGSYSLYAWANGGSIGDITDQYELDNVNVSGTSTNLGTLTWTPVRYSTLLWQIGTADRKAAEFRLGNLPRQYGLWNQVPANLTYTIGSSTPANNWYYAQTAVGTWNVNFSVNQSYSGDAHLTVALAGMTRTASVTVRVNGTAIGSYPAYTNDAAIYRSANQSGYYHLMVFTFPASLLKVGSNTVAFAMTAVSSGGGAMYDTIKLEVGPQVTGGGSATATPTPTPVATRTPTPTPTPTIATGSACRVSYSVTSQWPGGFTASITLTNSGSTTINGWTLTFAFSAGQTITQGWNATFSQQGSQVSASSLSYNAVLSPGASTSLGFNGTWTSSNPAPTAFALNGQSCTLV</sequence>
<dbReference type="GO" id="GO:0005576">
    <property type="term" value="C:extracellular region"/>
    <property type="evidence" value="ECO:0007669"/>
    <property type="project" value="UniProtKB-SubCell"/>
</dbReference>
<dbReference type="InterPro" id="IPR051850">
    <property type="entry name" value="Polysacch_Lyase_4"/>
</dbReference>
<dbReference type="InterPro" id="IPR001919">
    <property type="entry name" value="CBD2"/>
</dbReference>
<evidence type="ECO:0000256" key="4">
    <source>
        <dbReference type="ARBA" id="ARBA00012437"/>
    </source>
</evidence>
<accession>A0A455T2X5</accession>
<evidence type="ECO:0000256" key="7">
    <source>
        <dbReference type="ARBA" id="ARBA00023157"/>
    </source>
</evidence>
<comment type="catalytic activity">
    <reaction evidence="1">
        <text>Endotype eliminative cleavage of L-alpha-rhamnopyranosyl-(1-&gt;4)-alpha-D-galactopyranosyluronic acid bonds of rhamnogalacturonan I domains in ramified hairy regions of pectin leaving L-rhamnopyranose at the reducing end and 4-deoxy-4,5-unsaturated D-galactopyranosyluronic acid at the non-reducing end.</text>
        <dbReference type="EC" id="4.2.2.23"/>
    </reaction>
</comment>
<dbReference type="InterPro" id="IPR008979">
    <property type="entry name" value="Galactose-bd-like_sf"/>
</dbReference>
<gene>
    <name evidence="12" type="ORF">KTA_18400</name>
</gene>
<dbReference type="EMBL" id="AP019377">
    <property type="protein sequence ID" value="BBH93641.1"/>
    <property type="molecule type" value="Genomic_DNA"/>
</dbReference>
<keyword evidence="9" id="KW-0961">Cell wall biogenesis/degradation</keyword>
<dbReference type="GO" id="GO:0102210">
    <property type="term" value="F:rhamnogalacturonan endolyase activity"/>
    <property type="evidence" value="ECO:0007669"/>
    <property type="project" value="UniProtKB-EC"/>
</dbReference>
<dbReference type="SMART" id="SM00637">
    <property type="entry name" value="CBD_II"/>
    <property type="match status" value="1"/>
</dbReference>
<reference evidence="12" key="1">
    <citation type="submission" date="2018-12" db="EMBL/GenBank/DDBJ databases">
        <title>Novel natural products biosynthetic potential of the class Ktedonobacteria.</title>
        <authorList>
            <person name="Zheng Y."/>
            <person name="Saitou A."/>
            <person name="Wang C.M."/>
            <person name="Toyoda A."/>
            <person name="Minakuchi Y."/>
            <person name="Sekiguchi Y."/>
            <person name="Ueda K."/>
            <person name="Takano H."/>
            <person name="Sakai Y."/>
            <person name="Yokota A."/>
            <person name="Yabe S."/>
        </authorList>
    </citation>
    <scope>NUCLEOTIDE SEQUENCE</scope>
    <source>
        <strain evidence="12">A3-2</strain>
    </source>
</reference>
<organism evidence="12">
    <name type="scientific">Thermogemmatispora argillosa</name>
    <dbReference type="NCBI Taxonomy" id="2045280"/>
    <lineage>
        <taxon>Bacteria</taxon>
        <taxon>Bacillati</taxon>
        <taxon>Chloroflexota</taxon>
        <taxon>Ktedonobacteria</taxon>
        <taxon>Thermogemmatisporales</taxon>
        <taxon>Thermogemmatisporaceae</taxon>
        <taxon>Thermogemmatispora</taxon>
    </lineage>
</organism>
<comment type="similarity">
    <text evidence="3">Belongs to the polysaccharide lyase 4 family.</text>
</comment>
<proteinExistence type="inferred from homology"/>
<dbReference type="Gene3D" id="2.60.40.1120">
    <property type="entry name" value="Carboxypeptidase-like, regulatory domain"/>
    <property type="match status" value="1"/>
</dbReference>
<dbReference type="EC" id="4.2.2.23" evidence="4"/>